<gene>
    <name evidence="3" type="ORF">J437_LFUL018731</name>
</gene>
<evidence type="ECO:0000256" key="1">
    <source>
        <dbReference type="SAM" id="MobiDB-lite"/>
    </source>
</evidence>
<keyword evidence="2" id="KW-1133">Transmembrane helix</keyword>
<feature type="region of interest" description="Disordered" evidence="1">
    <location>
        <begin position="1"/>
        <end position="26"/>
    </location>
</feature>
<proteinExistence type="predicted"/>
<accession>A0A8K0P7M8</accession>
<evidence type="ECO:0000313" key="3">
    <source>
        <dbReference type="EMBL" id="KAG8239075.1"/>
    </source>
</evidence>
<sequence length="238" mass="26701">MGKPAAPVNAKAGDKGKPSEQSREVKDRHIAFLKLKDGMKVTKDQLTQKLTEALDPRKDKVRIKLTRPTKDGAIMIEAATPSDLTKLISHGKLKQNNCCELVLQNKRRSGRDYPGSPKGPPAAGEVLLRIHEQSHQRLLGSHPLCIVHPATKRSTEQGSHGRTLNIRRQTSRRHNMYFLVGNSAIAITIVCTQYMQAIWLSQAMTNHLVTVEIEYLGQSVTVVNQYRQYADRIRLHMA</sequence>
<organism evidence="3 4">
    <name type="scientific">Ladona fulva</name>
    <name type="common">Scarce chaser dragonfly</name>
    <name type="synonym">Libellula fulva</name>
    <dbReference type="NCBI Taxonomy" id="123851"/>
    <lineage>
        <taxon>Eukaryota</taxon>
        <taxon>Metazoa</taxon>
        <taxon>Ecdysozoa</taxon>
        <taxon>Arthropoda</taxon>
        <taxon>Hexapoda</taxon>
        <taxon>Insecta</taxon>
        <taxon>Pterygota</taxon>
        <taxon>Palaeoptera</taxon>
        <taxon>Odonata</taxon>
        <taxon>Epiprocta</taxon>
        <taxon>Anisoptera</taxon>
        <taxon>Libelluloidea</taxon>
        <taxon>Libellulidae</taxon>
        <taxon>Ladona</taxon>
    </lineage>
</organism>
<reference evidence="3" key="1">
    <citation type="submission" date="2013-04" db="EMBL/GenBank/DDBJ databases">
        <authorList>
            <person name="Qu J."/>
            <person name="Murali S.C."/>
            <person name="Bandaranaike D."/>
            <person name="Bellair M."/>
            <person name="Blankenburg K."/>
            <person name="Chao H."/>
            <person name="Dinh H."/>
            <person name="Doddapaneni H."/>
            <person name="Downs B."/>
            <person name="Dugan-Rocha S."/>
            <person name="Elkadiri S."/>
            <person name="Gnanaolivu R.D."/>
            <person name="Hernandez B."/>
            <person name="Javaid M."/>
            <person name="Jayaseelan J.C."/>
            <person name="Lee S."/>
            <person name="Li M."/>
            <person name="Ming W."/>
            <person name="Munidasa M."/>
            <person name="Muniz J."/>
            <person name="Nguyen L."/>
            <person name="Ongeri F."/>
            <person name="Osuji N."/>
            <person name="Pu L.-L."/>
            <person name="Puazo M."/>
            <person name="Qu C."/>
            <person name="Quiroz J."/>
            <person name="Raj R."/>
            <person name="Weissenberger G."/>
            <person name="Xin Y."/>
            <person name="Zou X."/>
            <person name="Han Y."/>
            <person name="Richards S."/>
            <person name="Worley K."/>
            <person name="Muzny D."/>
            <person name="Gibbs R."/>
        </authorList>
    </citation>
    <scope>NUCLEOTIDE SEQUENCE</scope>
    <source>
        <strain evidence="3">Sampled in the wild</strain>
    </source>
</reference>
<dbReference type="EMBL" id="KZ309506">
    <property type="protein sequence ID" value="KAG8239075.1"/>
    <property type="molecule type" value="Genomic_DNA"/>
</dbReference>
<keyword evidence="2" id="KW-0812">Transmembrane</keyword>
<feature type="transmembrane region" description="Helical" evidence="2">
    <location>
        <begin position="176"/>
        <end position="195"/>
    </location>
</feature>
<name>A0A8K0P7M8_LADFU</name>
<dbReference type="Proteomes" id="UP000792457">
    <property type="component" value="Unassembled WGS sequence"/>
</dbReference>
<dbReference type="AlphaFoldDB" id="A0A8K0P7M8"/>
<keyword evidence="2" id="KW-0472">Membrane</keyword>
<evidence type="ECO:0000313" key="4">
    <source>
        <dbReference type="Proteomes" id="UP000792457"/>
    </source>
</evidence>
<keyword evidence="4" id="KW-1185">Reference proteome</keyword>
<evidence type="ECO:0000256" key="2">
    <source>
        <dbReference type="SAM" id="Phobius"/>
    </source>
</evidence>
<protein>
    <submittedName>
        <fullName evidence="3">Uncharacterized protein</fullName>
    </submittedName>
</protein>
<feature type="compositionally biased region" description="Basic and acidic residues" evidence="1">
    <location>
        <begin position="12"/>
        <end position="26"/>
    </location>
</feature>
<comment type="caution">
    <text evidence="3">The sequence shown here is derived from an EMBL/GenBank/DDBJ whole genome shotgun (WGS) entry which is preliminary data.</text>
</comment>
<reference evidence="3" key="2">
    <citation type="submission" date="2017-10" db="EMBL/GenBank/DDBJ databases">
        <title>Ladona fulva Genome sequencing and assembly.</title>
        <authorList>
            <person name="Murali S."/>
            <person name="Richards S."/>
            <person name="Bandaranaike D."/>
            <person name="Bellair M."/>
            <person name="Blankenburg K."/>
            <person name="Chao H."/>
            <person name="Dinh H."/>
            <person name="Doddapaneni H."/>
            <person name="Dugan-Rocha S."/>
            <person name="Elkadiri S."/>
            <person name="Gnanaolivu R."/>
            <person name="Hernandez B."/>
            <person name="Skinner E."/>
            <person name="Javaid M."/>
            <person name="Lee S."/>
            <person name="Li M."/>
            <person name="Ming W."/>
            <person name="Munidasa M."/>
            <person name="Muniz J."/>
            <person name="Nguyen L."/>
            <person name="Hughes D."/>
            <person name="Osuji N."/>
            <person name="Pu L.-L."/>
            <person name="Puazo M."/>
            <person name="Qu C."/>
            <person name="Quiroz J."/>
            <person name="Raj R."/>
            <person name="Weissenberger G."/>
            <person name="Xin Y."/>
            <person name="Zou X."/>
            <person name="Han Y."/>
            <person name="Worley K."/>
            <person name="Muzny D."/>
            <person name="Gibbs R."/>
        </authorList>
    </citation>
    <scope>NUCLEOTIDE SEQUENCE</scope>
    <source>
        <strain evidence="3">Sampled in the wild</strain>
    </source>
</reference>